<proteinExistence type="predicted"/>
<evidence type="ECO:0000313" key="4">
    <source>
        <dbReference type="Proteomes" id="UP000321947"/>
    </source>
</evidence>
<dbReference type="EMBL" id="SSTE01002324">
    <property type="protein sequence ID" value="KAA0063768.1"/>
    <property type="molecule type" value="Genomic_DNA"/>
</dbReference>
<evidence type="ECO:0000313" key="3">
    <source>
        <dbReference type="Proteomes" id="UP000321393"/>
    </source>
</evidence>
<evidence type="ECO:0000313" key="1">
    <source>
        <dbReference type="EMBL" id="KAA0063768.1"/>
    </source>
</evidence>
<evidence type="ECO:0000313" key="2">
    <source>
        <dbReference type="EMBL" id="TYK05520.1"/>
    </source>
</evidence>
<dbReference type="EMBL" id="SSTD01013863">
    <property type="protein sequence ID" value="TYK05520.1"/>
    <property type="molecule type" value="Genomic_DNA"/>
</dbReference>
<dbReference type="AlphaFoldDB" id="A0A5D3C2D3"/>
<organism evidence="2 4">
    <name type="scientific">Cucumis melo var. makuwa</name>
    <name type="common">Oriental melon</name>
    <dbReference type="NCBI Taxonomy" id="1194695"/>
    <lineage>
        <taxon>Eukaryota</taxon>
        <taxon>Viridiplantae</taxon>
        <taxon>Streptophyta</taxon>
        <taxon>Embryophyta</taxon>
        <taxon>Tracheophyta</taxon>
        <taxon>Spermatophyta</taxon>
        <taxon>Magnoliopsida</taxon>
        <taxon>eudicotyledons</taxon>
        <taxon>Gunneridae</taxon>
        <taxon>Pentapetalae</taxon>
        <taxon>rosids</taxon>
        <taxon>fabids</taxon>
        <taxon>Cucurbitales</taxon>
        <taxon>Cucurbitaceae</taxon>
        <taxon>Benincaseae</taxon>
        <taxon>Cucumis</taxon>
    </lineage>
</organism>
<gene>
    <name evidence="2" type="ORF">E5676_scaffold178G00220</name>
    <name evidence="1" type="ORF">E6C27_scaffold1290G00590</name>
</gene>
<sequence length="166" mass="18361">MASSSRLLKQYWTKEEEAGLIERLVELVNAVGGGSATRRFILDRATGGRVETFTDVGSNDPTGYDAFATDAALDMDFRPMYSQRLNMSPDELMGTRAAGVSKGRYVSSGSKRKRGGQAVDSGDIIRTAIEYENEQLNRIAKWLVLQRQDASQTCQEVVDSWRPSLS</sequence>
<dbReference type="Proteomes" id="UP000321947">
    <property type="component" value="Unassembled WGS sequence"/>
</dbReference>
<name>A0A5D3C2D3_CUCMM</name>
<accession>A0A5D3C2D3</accession>
<reference evidence="3 4" key="1">
    <citation type="submission" date="2019-08" db="EMBL/GenBank/DDBJ databases">
        <title>Draft genome sequences of two oriental melons (Cucumis melo L. var makuwa).</title>
        <authorList>
            <person name="Kwon S.-Y."/>
        </authorList>
    </citation>
    <scope>NUCLEOTIDE SEQUENCE [LARGE SCALE GENOMIC DNA]</scope>
    <source>
        <strain evidence="4">cv. Chang Bougi</strain>
        <strain evidence="3">cv. SW 3</strain>
        <tissue evidence="2">Leaf</tissue>
    </source>
</reference>
<comment type="caution">
    <text evidence="2">The sequence shown here is derived from an EMBL/GenBank/DDBJ whole genome shotgun (WGS) entry which is preliminary data.</text>
</comment>
<protein>
    <submittedName>
        <fullName evidence="2">Retrotransposon protein</fullName>
    </submittedName>
</protein>
<dbReference type="Proteomes" id="UP000321393">
    <property type="component" value="Unassembled WGS sequence"/>
</dbReference>